<organism evidence="1 2">
    <name type="scientific">Hanseniaspora guilliermondii</name>
    <dbReference type="NCBI Taxonomy" id="56406"/>
    <lineage>
        <taxon>Eukaryota</taxon>
        <taxon>Fungi</taxon>
        <taxon>Dikarya</taxon>
        <taxon>Ascomycota</taxon>
        <taxon>Saccharomycotina</taxon>
        <taxon>Saccharomycetes</taxon>
        <taxon>Saccharomycodales</taxon>
        <taxon>Saccharomycodaceae</taxon>
        <taxon>Hanseniaspora</taxon>
    </lineage>
</organism>
<dbReference type="Proteomes" id="UP000183365">
    <property type="component" value="Unassembled WGS sequence"/>
</dbReference>
<dbReference type="AlphaFoldDB" id="A0A1L0CLH7"/>
<evidence type="ECO:0000313" key="2">
    <source>
        <dbReference type="Proteomes" id="UP000183365"/>
    </source>
</evidence>
<sequence length="544" mass="62681">MFNNIISFAIVVLIAIIALSLVQLYINTHSDPISLKFQHYESSTRHPLESPVMSNVLSNNIQNSINLIDGLKLRVPNKNYKFRCGNFLDILDLICTHNTDISYKQIGKLFSYFNQRDEEKIVIALVYDISSPNGLLTLMECLRCLLQLNLKRKKNSDIIHELILLDSIPRSKDIINQKGITHLVLDDLKDDFYLNGSETWYKKVVVMSKNFNSKKSNIVSIDYLMEGIKFLPFVKDEIITEDNYLLLDNSRLLEYKDTIFTQNNLVSAVSSFLTTLPQDMFITEKDECCFLIDSINKSFNNIQLIYKVLSLLMLGANVKFSKIDEINDDLNISNKTTFLQTNSENVNKLLSLTNYQQNRTKFMFKVFHTLLLDNFYMSSKKFSYVNKNLHNLKALLITTTEKKTISSEIMSLLKTNLQCRASLETYIDLSNTKSIKLLGPLFYTNFYDHRHFKEKMIERTVTFAGAVYPSLQFKIVDKLEDTDSIGKLKIRGFTIGTPIDGLKEQYKEDMENNNANEGWVKLEGIEGCIGRDSCFWISKVNTSK</sequence>
<dbReference type="OrthoDB" id="4138492at2759"/>
<evidence type="ECO:0000313" key="1">
    <source>
        <dbReference type="EMBL" id="SGZ39741.1"/>
    </source>
</evidence>
<protein>
    <submittedName>
        <fullName evidence="1">Uncharacterized protein</fullName>
    </submittedName>
</protein>
<keyword evidence="2" id="KW-1185">Reference proteome</keyword>
<dbReference type="EMBL" id="FQNF01000030">
    <property type="protein sequence ID" value="SGZ39741.1"/>
    <property type="molecule type" value="Genomic_DNA"/>
</dbReference>
<dbReference type="VEuPathDB" id="FungiDB:HGUI_01941"/>
<reference evidence="2" key="1">
    <citation type="submission" date="2016-11" db="EMBL/GenBank/DDBJ databases">
        <authorList>
            <person name="Guldener U."/>
        </authorList>
    </citation>
    <scope>NUCLEOTIDE SEQUENCE [LARGE SCALE GENOMIC DNA]</scope>
</reference>
<name>A0A1L0CLH7_9ASCO</name>
<gene>
    <name evidence="1" type="ORF">HGUI_01941</name>
</gene>
<proteinExistence type="predicted"/>
<accession>A0A1L0CLH7</accession>